<dbReference type="PANTHER" id="PTHR47561:SF1">
    <property type="entry name" value="POLYSACCHARIDE DEACETYLASE FAMILY PROTEIN (AFU_ORTHOLOGUE AFUA_6G05030)"/>
    <property type="match status" value="1"/>
</dbReference>
<feature type="domain" description="NodB homology" evidence="1">
    <location>
        <begin position="16"/>
        <end position="266"/>
    </location>
</feature>
<keyword evidence="3" id="KW-1185">Reference proteome</keyword>
<accession>A0A151AA61</accession>
<dbReference type="Proteomes" id="UP000075321">
    <property type="component" value="Unassembled WGS sequence"/>
</dbReference>
<dbReference type="RefSeq" id="WP_245634195.1">
    <property type="nucleotide sequence ID" value="NZ_LTAZ01000013.1"/>
</dbReference>
<gene>
    <name evidence="2" type="ORF">HAPAU_35080</name>
</gene>
<dbReference type="SUPFAM" id="SSF88713">
    <property type="entry name" value="Glycoside hydrolase/deacetylase"/>
    <property type="match status" value="1"/>
</dbReference>
<dbReference type="PROSITE" id="PS51677">
    <property type="entry name" value="NODB"/>
    <property type="match status" value="1"/>
</dbReference>
<sequence length="284" mass="32798">MTTATVCLSIHFDAVSTWLWSYDSWNMPTRHSRGVYGADVGAPRLLELFDQYTVPSTWCIPGHTIESFPEVCEEVYAQGHGVQHHGWTHRGPSTYESKDAEKRDIERGIESIRDLTGVKPSGYASPAWDFSEHTLDILQELGFEWDSSVMAADFRPHYLYGGWAAPEDGPYQRGEPTDIVELPVSWERDDFPPFTYTWSRPHRMGYVSEDTIFQKWYDQFDWMYDNVEDGVFVLTLHPQVIGQSHRLMRLEAFVQHVQSKSGTRFEKMETVATEFRNATPQKTD</sequence>
<evidence type="ECO:0000313" key="2">
    <source>
        <dbReference type="EMBL" id="KYH24525.1"/>
    </source>
</evidence>
<organism evidence="2 3">
    <name type="scientific">Halalkalicoccus paucihalophilus</name>
    <dbReference type="NCBI Taxonomy" id="1008153"/>
    <lineage>
        <taxon>Archaea</taxon>
        <taxon>Methanobacteriati</taxon>
        <taxon>Methanobacteriota</taxon>
        <taxon>Stenosarchaea group</taxon>
        <taxon>Halobacteria</taxon>
        <taxon>Halobacteriales</taxon>
        <taxon>Halococcaceae</taxon>
        <taxon>Halalkalicoccus</taxon>
    </lineage>
</organism>
<evidence type="ECO:0000259" key="1">
    <source>
        <dbReference type="PROSITE" id="PS51677"/>
    </source>
</evidence>
<dbReference type="InterPro" id="IPR037950">
    <property type="entry name" value="PgdA-like"/>
</dbReference>
<dbReference type="CDD" id="cd10938">
    <property type="entry name" value="CE4_HpPgdA_like"/>
    <property type="match status" value="1"/>
</dbReference>
<dbReference type="EMBL" id="LTAZ01000013">
    <property type="protein sequence ID" value="KYH24525.1"/>
    <property type="molecule type" value="Genomic_DNA"/>
</dbReference>
<comment type="caution">
    <text evidence="2">The sequence shown here is derived from an EMBL/GenBank/DDBJ whole genome shotgun (WGS) entry which is preliminary data.</text>
</comment>
<evidence type="ECO:0000313" key="3">
    <source>
        <dbReference type="Proteomes" id="UP000075321"/>
    </source>
</evidence>
<proteinExistence type="predicted"/>
<dbReference type="InterPro" id="IPR011330">
    <property type="entry name" value="Glyco_hydro/deAcase_b/a-brl"/>
</dbReference>
<dbReference type="GO" id="GO:0005975">
    <property type="term" value="P:carbohydrate metabolic process"/>
    <property type="evidence" value="ECO:0007669"/>
    <property type="project" value="InterPro"/>
</dbReference>
<dbReference type="AlphaFoldDB" id="A0A151AA61"/>
<dbReference type="Pfam" id="PF01522">
    <property type="entry name" value="Polysacc_deac_1"/>
    <property type="match status" value="1"/>
</dbReference>
<dbReference type="GO" id="GO:0016810">
    <property type="term" value="F:hydrolase activity, acting on carbon-nitrogen (but not peptide) bonds"/>
    <property type="evidence" value="ECO:0007669"/>
    <property type="project" value="InterPro"/>
</dbReference>
<dbReference type="PANTHER" id="PTHR47561">
    <property type="entry name" value="POLYSACCHARIDE DEACETYLASE FAMILY PROTEIN (AFU_ORTHOLOGUE AFUA_6G05030)"/>
    <property type="match status" value="1"/>
</dbReference>
<dbReference type="InterPro" id="IPR002509">
    <property type="entry name" value="NODB_dom"/>
</dbReference>
<dbReference type="PATRIC" id="fig|1008153.3.peg.3699"/>
<dbReference type="Gene3D" id="3.20.20.370">
    <property type="entry name" value="Glycoside hydrolase/deacetylase"/>
    <property type="match status" value="1"/>
</dbReference>
<protein>
    <submittedName>
        <fullName evidence="2">Polysaccharide deacetylase</fullName>
    </submittedName>
</protein>
<reference evidence="2 3" key="1">
    <citation type="submission" date="2016-02" db="EMBL/GenBank/DDBJ databases">
        <title>Genome sequence of Halalkalicoccus paucihalophilus DSM 24557.</title>
        <authorList>
            <person name="Poehlein A."/>
            <person name="Daniel R."/>
        </authorList>
    </citation>
    <scope>NUCLEOTIDE SEQUENCE [LARGE SCALE GENOMIC DNA]</scope>
    <source>
        <strain evidence="2 3">DSM 24557</strain>
    </source>
</reference>
<name>A0A151AA61_9EURY</name>